<dbReference type="InterPro" id="IPR016024">
    <property type="entry name" value="ARM-type_fold"/>
</dbReference>
<comment type="caution">
    <text evidence="1">The sequence shown here is derived from an EMBL/GenBank/DDBJ whole genome shotgun (WGS) entry which is preliminary data.</text>
</comment>
<dbReference type="SUPFAM" id="SSF48371">
    <property type="entry name" value="ARM repeat"/>
    <property type="match status" value="1"/>
</dbReference>
<dbReference type="OrthoDB" id="10264446at2759"/>
<dbReference type="AlphaFoldDB" id="X6NIL1"/>
<reference evidence="1 2" key="1">
    <citation type="journal article" date="2013" name="Curr. Biol.">
        <title>The Genome of the Foraminiferan Reticulomyxa filosa.</title>
        <authorList>
            <person name="Glockner G."/>
            <person name="Hulsmann N."/>
            <person name="Schleicher M."/>
            <person name="Noegel A.A."/>
            <person name="Eichinger L."/>
            <person name="Gallinger C."/>
            <person name="Pawlowski J."/>
            <person name="Sierra R."/>
            <person name="Euteneuer U."/>
            <person name="Pillet L."/>
            <person name="Moustafa A."/>
            <person name="Platzer M."/>
            <person name="Groth M."/>
            <person name="Szafranski K."/>
            <person name="Schliwa M."/>
        </authorList>
    </citation>
    <scope>NUCLEOTIDE SEQUENCE [LARGE SCALE GENOMIC DNA]</scope>
</reference>
<dbReference type="GO" id="GO:0000159">
    <property type="term" value="C:protein phosphatase type 2A complex"/>
    <property type="evidence" value="ECO:0007669"/>
    <property type="project" value="InterPro"/>
</dbReference>
<sequence>MNYFPPKIIRKCLEKRFVGNLIGLFVSEDIREREYLKAILHRVYGQFMSMRIFIRTSIANACFQTIYDPNRTENGIAEFLEIFCSIINGFSVPVKEEHKEFLQNVLMPLHKCSRLEKFYDQLVACCVQFFWPIQSPLKEEMFIAEVVNVINAMVTDKKEEFTIHARHPVFFAVITQLIRCMKSYHHSVAESATSVWSEEIMETLVDMYKERAWPKIIAVFIK</sequence>
<protein>
    <submittedName>
        <fullName evidence="1">Serine/threonine protein phosphatase 2A B56 delta subunit</fullName>
    </submittedName>
</protein>
<dbReference type="Pfam" id="PF01603">
    <property type="entry name" value="B56"/>
    <property type="match status" value="1"/>
</dbReference>
<accession>X6NIL1</accession>
<dbReference type="InterPro" id="IPR011989">
    <property type="entry name" value="ARM-like"/>
</dbReference>
<dbReference type="GO" id="GO:0019888">
    <property type="term" value="F:protein phosphatase regulator activity"/>
    <property type="evidence" value="ECO:0007669"/>
    <property type="project" value="InterPro"/>
</dbReference>
<proteinExistence type="predicted"/>
<name>X6NIL1_RETFI</name>
<evidence type="ECO:0000313" key="1">
    <source>
        <dbReference type="EMBL" id="ETO25816.1"/>
    </source>
</evidence>
<dbReference type="GO" id="GO:0007165">
    <property type="term" value="P:signal transduction"/>
    <property type="evidence" value="ECO:0007669"/>
    <property type="project" value="InterPro"/>
</dbReference>
<gene>
    <name evidence="1" type="ORF">RFI_11321</name>
</gene>
<dbReference type="PANTHER" id="PTHR10257:SF3">
    <property type="entry name" value="SERINE_THREONINE-PROTEIN PHOSPHATASE 2A 56 KDA REGULATORY SUBUNIT GAMMA ISOFORM"/>
    <property type="match status" value="1"/>
</dbReference>
<dbReference type="InterPro" id="IPR002554">
    <property type="entry name" value="PP2A_B56"/>
</dbReference>
<organism evidence="1 2">
    <name type="scientific">Reticulomyxa filosa</name>
    <dbReference type="NCBI Taxonomy" id="46433"/>
    <lineage>
        <taxon>Eukaryota</taxon>
        <taxon>Sar</taxon>
        <taxon>Rhizaria</taxon>
        <taxon>Retaria</taxon>
        <taxon>Foraminifera</taxon>
        <taxon>Monothalamids</taxon>
        <taxon>Reticulomyxidae</taxon>
        <taxon>Reticulomyxa</taxon>
    </lineage>
</organism>
<dbReference type="PANTHER" id="PTHR10257">
    <property type="entry name" value="SERINE/THREONINE PROTEIN PHOSPHATASE 2A PP2A REGULATORY SUBUNIT B"/>
    <property type="match status" value="1"/>
</dbReference>
<dbReference type="EMBL" id="ASPP01008268">
    <property type="protein sequence ID" value="ETO25816.1"/>
    <property type="molecule type" value="Genomic_DNA"/>
</dbReference>
<feature type="non-terminal residue" evidence="1">
    <location>
        <position position="222"/>
    </location>
</feature>
<dbReference type="Gene3D" id="1.25.10.10">
    <property type="entry name" value="Leucine-rich Repeat Variant"/>
    <property type="match status" value="1"/>
</dbReference>
<evidence type="ECO:0000313" key="2">
    <source>
        <dbReference type="Proteomes" id="UP000023152"/>
    </source>
</evidence>
<dbReference type="Proteomes" id="UP000023152">
    <property type="component" value="Unassembled WGS sequence"/>
</dbReference>
<keyword evidence="2" id="KW-1185">Reference proteome</keyword>